<dbReference type="PATRIC" id="fig|864069.3.peg.3313"/>
<keyword evidence="2 4" id="KW-0238">DNA-binding</keyword>
<accession>I4YRB3</accession>
<evidence type="ECO:0000256" key="2">
    <source>
        <dbReference type="ARBA" id="ARBA00023125"/>
    </source>
</evidence>
<organism evidence="6 7">
    <name type="scientific">Microvirga lotononidis</name>
    <dbReference type="NCBI Taxonomy" id="864069"/>
    <lineage>
        <taxon>Bacteria</taxon>
        <taxon>Pseudomonadati</taxon>
        <taxon>Pseudomonadota</taxon>
        <taxon>Alphaproteobacteria</taxon>
        <taxon>Hyphomicrobiales</taxon>
        <taxon>Methylobacteriaceae</taxon>
        <taxon>Microvirga</taxon>
    </lineage>
</organism>
<dbReference type="OrthoDB" id="7584337at2"/>
<dbReference type="InterPro" id="IPR009057">
    <property type="entry name" value="Homeodomain-like_sf"/>
</dbReference>
<dbReference type="InterPro" id="IPR001647">
    <property type="entry name" value="HTH_TetR"/>
</dbReference>
<dbReference type="SUPFAM" id="SSF46689">
    <property type="entry name" value="Homeodomain-like"/>
    <property type="match status" value="1"/>
</dbReference>
<dbReference type="RefSeq" id="WP_009762556.1">
    <property type="nucleotide sequence ID" value="NZ_CP141050.1"/>
</dbReference>
<dbReference type="PRINTS" id="PR00455">
    <property type="entry name" value="HTHTETR"/>
</dbReference>
<name>I4YRB3_9HYPH</name>
<evidence type="ECO:0000313" key="6">
    <source>
        <dbReference type="EMBL" id="EIM26505.1"/>
    </source>
</evidence>
<dbReference type="PROSITE" id="PS01081">
    <property type="entry name" value="HTH_TETR_1"/>
    <property type="match status" value="1"/>
</dbReference>
<feature type="domain" description="HTH tetR-type" evidence="5">
    <location>
        <begin position="19"/>
        <end position="79"/>
    </location>
</feature>
<proteinExistence type="predicted"/>
<dbReference type="InterPro" id="IPR039536">
    <property type="entry name" value="TetR_C_Proteobacteria"/>
</dbReference>
<dbReference type="PROSITE" id="PS50977">
    <property type="entry name" value="HTH_TETR_2"/>
    <property type="match status" value="1"/>
</dbReference>
<dbReference type="InterPro" id="IPR023772">
    <property type="entry name" value="DNA-bd_HTH_TetR-type_CS"/>
</dbReference>
<dbReference type="EMBL" id="JH660645">
    <property type="protein sequence ID" value="EIM26505.1"/>
    <property type="molecule type" value="Genomic_DNA"/>
</dbReference>
<evidence type="ECO:0000259" key="5">
    <source>
        <dbReference type="PROSITE" id="PS50977"/>
    </source>
</evidence>
<dbReference type="Gene3D" id="1.10.357.10">
    <property type="entry name" value="Tetracycline Repressor, domain 2"/>
    <property type="match status" value="1"/>
</dbReference>
<keyword evidence="3" id="KW-0804">Transcription</keyword>
<keyword evidence="1" id="KW-0805">Transcription regulation</keyword>
<dbReference type="Pfam" id="PF00440">
    <property type="entry name" value="TetR_N"/>
    <property type="match status" value="1"/>
</dbReference>
<dbReference type="PANTHER" id="PTHR30055:SF146">
    <property type="entry name" value="HTH-TYPE TRANSCRIPTIONAL DUAL REGULATOR CECR"/>
    <property type="match status" value="1"/>
</dbReference>
<dbReference type="STRING" id="864069.MicloDRAFT_00030540"/>
<protein>
    <submittedName>
        <fullName evidence="6">Transcriptional regulator</fullName>
    </submittedName>
</protein>
<feature type="DNA-binding region" description="H-T-H motif" evidence="4">
    <location>
        <begin position="42"/>
        <end position="61"/>
    </location>
</feature>
<dbReference type="HOGENOM" id="CLU_069356_27_1_5"/>
<keyword evidence="7" id="KW-1185">Reference proteome</keyword>
<gene>
    <name evidence="6" type="ORF">MicloDRAFT_00030540</name>
</gene>
<dbReference type="Proteomes" id="UP000003947">
    <property type="component" value="Unassembled WGS sequence"/>
</dbReference>
<evidence type="ECO:0000256" key="1">
    <source>
        <dbReference type="ARBA" id="ARBA00023015"/>
    </source>
</evidence>
<sequence precursor="true">MLSNIPSLNKGSSSNPRIVCKKRQILDGARQIFLQNGYADASMEEIAVQAGVSKGTLYNHFRNKDDLFKSLIDVEASRVAGKLPSPNLEEPNSVSALMPIGIAILQVMDDSTTVMTLRLIIGAVGRFPNFGEEFLTRSLGPTVERIAEYLDTHGAAGGIQIQDSLATAEQFTRWCLAHAAERVLMPDRPRNTGADCSAWVRQALRASGISAGAHHHA</sequence>
<dbReference type="PANTHER" id="PTHR30055">
    <property type="entry name" value="HTH-TYPE TRANSCRIPTIONAL REGULATOR RUTR"/>
    <property type="match status" value="1"/>
</dbReference>
<reference evidence="6 7" key="1">
    <citation type="submission" date="2012-02" db="EMBL/GenBank/DDBJ databases">
        <title>Improved High-Quality Draft sequence of Microvirga sp. WSM3557.</title>
        <authorList>
            <consortium name="US DOE Joint Genome Institute"/>
            <person name="Lucas S."/>
            <person name="Han J."/>
            <person name="Lapidus A."/>
            <person name="Cheng J.-F."/>
            <person name="Goodwin L."/>
            <person name="Pitluck S."/>
            <person name="Peters L."/>
            <person name="Zhang X."/>
            <person name="Detter J.C."/>
            <person name="Han C."/>
            <person name="Tapia R."/>
            <person name="Land M."/>
            <person name="Hauser L."/>
            <person name="Kyrpides N."/>
            <person name="Ivanova N."/>
            <person name="Pagani I."/>
            <person name="Brau L."/>
            <person name="Yates R."/>
            <person name="O'Hara G."/>
            <person name="Rui T."/>
            <person name="Howieson J."/>
            <person name="Reeve W."/>
            <person name="Woyke T."/>
        </authorList>
    </citation>
    <scope>NUCLEOTIDE SEQUENCE [LARGE SCALE GENOMIC DNA]</scope>
    <source>
        <strain evidence="6 7">WSM3557</strain>
    </source>
</reference>
<evidence type="ECO:0000256" key="3">
    <source>
        <dbReference type="ARBA" id="ARBA00023163"/>
    </source>
</evidence>
<dbReference type="AlphaFoldDB" id="I4YRB3"/>
<dbReference type="GO" id="GO:0003700">
    <property type="term" value="F:DNA-binding transcription factor activity"/>
    <property type="evidence" value="ECO:0007669"/>
    <property type="project" value="TreeGrafter"/>
</dbReference>
<dbReference type="InterPro" id="IPR050109">
    <property type="entry name" value="HTH-type_TetR-like_transc_reg"/>
</dbReference>
<dbReference type="eggNOG" id="COG1309">
    <property type="taxonomic scope" value="Bacteria"/>
</dbReference>
<evidence type="ECO:0000313" key="7">
    <source>
        <dbReference type="Proteomes" id="UP000003947"/>
    </source>
</evidence>
<dbReference type="Pfam" id="PF14246">
    <property type="entry name" value="TetR_C_7"/>
    <property type="match status" value="1"/>
</dbReference>
<dbReference type="FunFam" id="1.10.10.60:FF:000141">
    <property type="entry name" value="TetR family transcriptional regulator"/>
    <property type="match status" value="1"/>
</dbReference>
<evidence type="ECO:0000256" key="4">
    <source>
        <dbReference type="PROSITE-ProRule" id="PRU00335"/>
    </source>
</evidence>
<dbReference type="GO" id="GO:0000976">
    <property type="term" value="F:transcription cis-regulatory region binding"/>
    <property type="evidence" value="ECO:0007669"/>
    <property type="project" value="TreeGrafter"/>
</dbReference>